<dbReference type="RefSeq" id="WP_012799245.1">
    <property type="nucleotide sequence ID" value="NC_013165.1"/>
</dbReference>
<dbReference type="AlphaFoldDB" id="C7N8B0"/>
<reference evidence="1 2" key="1">
    <citation type="journal article" date="2009" name="Stand. Genomic Sci.">
        <title>Complete genome sequence of Slackia heliotrinireducens type strain (RHS 1).</title>
        <authorList>
            <person name="Pukall R."/>
            <person name="Lapidus A."/>
            <person name="Nolan M."/>
            <person name="Copeland A."/>
            <person name="Glavina Del Rio T."/>
            <person name="Lucas S."/>
            <person name="Chen F."/>
            <person name="Tice H."/>
            <person name="Cheng J.F."/>
            <person name="Chertkov O."/>
            <person name="Bruce D."/>
            <person name="Goodwin L."/>
            <person name="Kuske C."/>
            <person name="Brettin T."/>
            <person name="Detter J.C."/>
            <person name="Han C."/>
            <person name="Pitluck S."/>
            <person name="Pati A."/>
            <person name="Mavrommatis K."/>
            <person name="Ivanova N."/>
            <person name="Ovchinnikova G."/>
            <person name="Chen A."/>
            <person name="Palaniappan K."/>
            <person name="Schneider S."/>
            <person name="Rohde M."/>
            <person name="Chain P."/>
            <person name="D'haeseleer P."/>
            <person name="Goker M."/>
            <person name="Bristow J."/>
            <person name="Eisen J.A."/>
            <person name="Markowitz V."/>
            <person name="Kyrpides N.C."/>
            <person name="Klenk H.P."/>
            <person name="Hugenholtz P."/>
        </authorList>
    </citation>
    <scope>NUCLEOTIDE SEQUENCE [LARGE SCALE GENOMIC DNA]</scope>
    <source>
        <strain evidence="2">ATCC 29202 / DSM 20476 / NCTC 11029 / RHS 1</strain>
    </source>
</reference>
<evidence type="ECO:0000313" key="1">
    <source>
        <dbReference type="EMBL" id="ACV23145.1"/>
    </source>
</evidence>
<keyword evidence="2" id="KW-1185">Reference proteome</keyword>
<accession>C7N8B0</accession>
<gene>
    <name evidence="1" type="ordered locus">Shel_21350</name>
</gene>
<dbReference type="STRING" id="471855.Shel_21350"/>
<evidence type="ECO:0000313" key="2">
    <source>
        <dbReference type="Proteomes" id="UP000002026"/>
    </source>
</evidence>
<proteinExistence type="predicted"/>
<name>C7N8B0_SLAHD</name>
<dbReference type="EMBL" id="CP001684">
    <property type="protein sequence ID" value="ACV23145.1"/>
    <property type="molecule type" value="Genomic_DNA"/>
</dbReference>
<dbReference type="KEGG" id="shi:Shel_21350"/>
<dbReference type="Proteomes" id="UP000002026">
    <property type="component" value="Chromosome"/>
</dbReference>
<protein>
    <submittedName>
        <fullName evidence="1">Uncharacterized protein</fullName>
    </submittedName>
</protein>
<organism evidence="1 2">
    <name type="scientific">Slackia heliotrinireducens (strain ATCC 29202 / DSM 20476 / NCTC 11029 / RHS 1)</name>
    <name type="common">Peptococcus heliotrinreducens</name>
    <dbReference type="NCBI Taxonomy" id="471855"/>
    <lineage>
        <taxon>Bacteria</taxon>
        <taxon>Bacillati</taxon>
        <taxon>Actinomycetota</taxon>
        <taxon>Coriobacteriia</taxon>
        <taxon>Eggerthellales</taxon>
        <taxon>Eggerthellaceae</taxon>
        <taxon>Slackia</taxon>
    </lineage>
</organism>
<sequence length="68" mass="7917">MMKRRNRVRQDWTTLPKKLGTKGRVPLDNSSLARFKHICESRDGKMALYEDADGHLCAVDPRRFSQLD</sequence>
<dbReference type="HOGENOM" id="CLU_2791745_0_0_11"/>